<evidence type="ECO:0000259" key="2">
    <source>
        <dbReference type="PROSITE" id="PS50011"/>
    </source>
</evidence>
<dbReference type="InterPro" id="IPR000719">
    <property type="entry name" value="Prot_kinase_dom"/>
</dbReference>
<dbReference type="InterPro" id="IPR011009">
    <property type="entry name" value="Kinase-like_dom_sf"/>
</dbReference>
<dbReference type="PANTHER" id="PTHR44305">
    <property type="entry name" value="SI:DKEY-192D15.2-RELATED"/>
    <property type="match status" value="1"/>
</dbReference>
<dbReference type="Gene3D" id="1.10.510.10">
    <property type="entry name" value="Transferase(Phosphotransferase) domain 1"/>
    <property type="match status" value="1"/>
</dbReference>
<evidence type="ECO:0000256" key="1">
    <source>
        <dbReference type="SAM" id="MobiDB-lite"/>
    </source>
</evidence>
<keyword evidence="4" id="KW-1185">Reference proteome</keyword>
<protein>
    <recommendedName>
        <fullName evidence="2">Protein kinase domain-containing protein</fullName>
    </recommendedName>
</protein>
<proteinExistence type="predicted"/>
<reference evidence="3" key="1">
    <citation type="journal article" date="2021" name="Nat. Commun.">
        <title>Genetic determinants of endophytism in the Arabidopsis root mycobiome.</title>
        <authorList>
            <person name="Mesny F."/>
            <person name="Miyauchi S."/>
            <person name="Thiergart T."/>
            <person name="Pickel B."/>
            <person name="Atanasova L."/>
            <person name="Karlsson M."/>
            <person name="Huettel B."/>
            <person name="Barry K.W."/>
            <person name="Haridas S."/>
            <person name="Chen C."/>
            <person name="Bauer D."/>
            <person name="Andreopoulos W."/>
            <person name="Pangilinan J."/>
            <person name="LaButti K."/>
            <person name="Riley R."/>
            <person name="Lipzen A."/>
            <person name="Clum A."/>
            <person name="Drula E."/>
            <person name="Henrissat B."/>
            <person name="Kohler A."/>
            <person name="Grigoriev I.V."/>
            <person name="Martin F.M."/>
            <person name="Hacquard S."/>
        </authorList>
    </citation>
    <scope>NUCLEOTIDE SEQUENCE</scope>
    <source>
        <strain evidence="3">MPI-SDFR-AT-0120</strain>
    </source>
</reference>
<dbReference type="GO" id="GO:0005524">
    <property type="term" value="F:ATP binding"/>
    <property type="evidence" value="ECO:0007669"/>
    <property type="project" value="InterPro"/>
</dbReference>
<comment type="caution">
    <text evidence="3">The sequence shown here is derived from an EMBL/GenBank/DDBJ whole genome shotgun (WGS) entry which is preliminary data.</text>
</comment>
<feature type="domain" description="Protein kinase" evidence="2">
    <location>
        <begin position="1"/>
        <end position="283"/>
    </location>
</feature>
<gene>
    <name evidence="3" type="ORF">FB567DRAFT_625350</name>
</gene>
<feature type="compositionally biased region" description="Basic and acidic residues" evidence="1">
    <location>
        <begin position="309"/>
        <end position="318"/>
    </location>
</feature>
<dbReference type="AlphaFoldDB" id="A0A8K0RGG7"/>
<sequence length="330" mass="37270">MPGIDKWSGRPLPAELPDVIDEAFIWHVFDSLANALLVLKNGSGIEVEGKEWKEIIHKDLYTSNIFVKPPKDSEGKVLDLPSSKPDCLIEYTQDDFPQIVLADWDQAFFDLQSGDDAYADSPLHYAINESANNIPEVGARYPPVLILSSTKTNSMDILLLTPKTQELYWDYAGHTPDVTKFASKTDVWGLGQIIWNLIMQTTSNQFPFFDSSTSSGTLLVNGEPYANPTAENFLSGATPFEAAAQYTDELKDLVRECLRYGMQDRPEIEDVKRRTAEGVERWRGRSEKGRVRIGVSWDLRDFRIGEKWPARRSGREDVKEEEEEGDGSNE</sequence>
<dbReference type="Proteomes" id="UP000813461">
    <property type="component" value="Unassembled WGS sequence"/>
</dbReference>
<evidence type="ECO:0000313" key="4">
    <source>
        <dbReference type="Proteomes" id="UP000813461"/>
    </source>
</evidence>
<dbReference type="EMBL" id="JAGMVJ010000003">
    <property type="protein sequence ID" value="KAH7092316.1"/>
    <property type="molecule type" value="Genomic_DNA"/>
</dbReference>
<organism evidence="3 4">
    <name type="scientific">Paraphoma chrysanthemicola</name>
    <dbReference type="NCBI Taxonomy" id="798071"/>
    <lineage>
        <taxon>Eukaryota</taxon>
        <taxon>Fungi</taxon>
        <taxon>Dikarya</taxon>
        <taxon>Ascomycota</taxon>
        <taxon>Pezizomycotina</taxon>
        <taxon>Dothideomycetes</taxon>
        <taxon>Pleosporomycetidae</taxon>
        <taxon>Pleosporales</taxon>
        <taxon>Pleosporineae</taxon>
        <taxon>Phaeosphaeriaceae</taxon>
        <taxon>Paraphoma</taxon>
    </lineage>
</organism>
<feature type="compositionally biased region" description="Acidic residues" evidence="1">
    <location>
        <begin position="319"/>
        <end position="330"/>
    </location>
</feature>
<evidence type="ECO:0000313" key="3">
    <source>
        <dbReference type="EMBL" id="KAH7092316.1"/>
    </source>
</evidence>
<dbReference type="InterPro" id="IPR053083">
    <property type="entry name" value="TF_kinase-domain_protein"/>
</dbReference>
<feature type="region of interest" description="Disordered" evidence="1">
    <location>
        <begin position="309"/>
        <end position="330"/>
    </location>
</feature>
<accession>A0A8K0RGG7</accession>
<dbReference type="OrthoDB" id="3673723at2759"/>
<dbReference type="PROSITE" id="PS50011">
    <property type="entry name" value="PROTEIN_KINASE_DOM"/>
    <property type="match status" value="1"/>
</dbReference>
<dbReference type="SUPFAM" id="SSF56112">
    <property type="entry name" value="Protein kinase-like (PK-like)"/>
    <property type="match status" value="1"/>
</dbReference>
<name>A0A8K0RGG7_9PLEO</name>
<dbReference type="GO" id="GO:0004672">
    <property type="term" value="F:protein kinase activity"/>
    <property type="evidence" value="ECO:0007669"/>
    <property type="project" value="InterPro"/>
</dbReference>